<comment type="similarity">
    <text evidence="2">Belongs to the glycerate kinase type-2 family.</text>
</comment>
<dbReference type="Proteomes" id="UP001054837">
    <property type="component" value="Unassembled WGS sequence"/>
</dbReference>
<feature type="domain" description="MOFRL-associated" evidence="10">
    <location>
        <begin position="3"/>
        <end position="206"/>
    </location>
</feature>
<comment type="catalytic activity">
    <reaction evidence="1">
        <text>(R)-glycerate + ATP = (2R)-3-phosphoglycerate + ADP + H(+)</text>
        <dbReference type="Rhea" id="RHEA:23516"/>
        <dbReference type="ChEBI" id="CHEBI:15378"/>
        <dbReference type="ChEBI" id="CHEBI:16659"/>
        <dbReference type="ChEBI" id="CHEBI:30616"/>
        <dbReference type="ChEBI" id="CHEBI:58272"/>
        <dbReference type="ChEBI" id="CHEBI:456216"/>
        <dbReference type="EC" id="2.7.1.31"/>
    </reaction>
</comment>
<evidence type="ECO:0000256" key="5">
    <source>
        <dbReference type="ARBA" id="ARBA00022679"/>
    </source>
</evidence>
<evidence type="ECO:0000256" key="4">
    <source>
        <dbReference type="ARBA" id="ARBA00020720"/>
    </source>
</evidence>
<dbReference type="Pfam" id="PF05161">
    <property type="entry name" value="MOFRL"/>
    <property type="match status" value="1"/>
</dbReference>
<dbReference type="InterPro" id="IPR037035">
    <property type="entry name" value="GK-like_C_sf"/>
</dbReference>
<name>A0AAV4TLF2_9ARAC</name>
<dbReference type="SUPFAM" id="SSF82544">
    <property type="entry name" value="GckA/TtuD-like"/>
    <property type="match status" value="1"/>
</dbReference>
<dbReference type="EMBL" id="BPLQ01009569">
    <property type="protein sequence ID" value="GIY44793.1"/>
    <property type="molecule type" value="Genomic_DNA"/>
</dbReference>
<dbReference type="InterPro" id="IPR025286">
    <property type="entry name" value="MOFRL_assoc_dom"/>
</dbReference>
<dbReference type="PANTHER" id="PTHR12227">
    <property type="entry name" value="GLYCERATE KINASE"/>
    <property type="match status" value="1"/>
</dbReference>
<evidence type="ECO:0000256" key="8">
    <source>
        <dbReference type="ARBA" id="ARBA00022840"/>
    </source>
</evidence>
<protein>
    <recommendedName>
        <fullName evidence="4">Glycerate kinase</fullName>
        <ecNumber evidence="3">2.7.1.31</ecNumber>
    </recommendedName>
</protein>
<keyword evidence="6" id="KW-0547">Nucleotide-binding</keyword>
<dbReference type="Gene3D" id="3.40.50.10180">
    <property type="entry name" value="Glycerate kinase, MOFRL-like N-terminal domain"/>
    <property type="match status" value="1"/>
</dbReference>
<evidence type="ECO:0000256" key="7">
    <source>
        <dbReference type="ARBA" id="ARBA00022777"/>
    </source>
</evidence>
<evidence type="ECO:0000256" key="6">
    <source>
        <dbReference type="ARBA" id="ARBA00022741"/>
    </source>
</evidence>
<evidence type="ECO:0000259" key="10">
    <source>
        <dbReference type="Pfam" id="PF13660"/>
    </source>
</evidence>
<dbReference type="Pfam" id="PF13660">
    <property type="entry name" value="DUF4147"/>
    <property type="match status" value="1"/>
</dbReference>
<evidence type="ECO:0000256" key="2">
    <source>
        <dbReference type="ARBA" id="ARBA00005393"/>
    </source>
</evidence>
<keyword evidence="8" id="KW-0067">ATP-binding</keyword>
<dbReference type="FunFam" id="3.40.50.10180:FF:000001">
    <property type="entry name" value="Glycerate kinase"/>
    <property type="match status" value="1"/>
</dbReference>
<dbReference type="GO" id="GO:0005737">
    <property type="term" value="C:cytoplasm"/>
    <property type="evidence" value="ECO:0007669"/>
    <property type="project" value="TreeGrafter"/>
</dbReference>
<proteinExistence type="inferred from homology"/>
<feature type="domain" description="MOFRL" evidence="9">
    <location>
        <begin position="310"/>
        <end position="381"/>
    </location>
</feature>
<dbReference type="InterPro" id="IPR038614">
    <property type="entry name" value="GK_N_sf"/>
</dbReference>
<keyword evidence="5" id="KW-0808">Transferase</keyword>
<evidence type="ECO:0000313" key="11">
    <source>
        <dbReference type="EMBL" id="GIY44793.1"/>
    </source>
</evidence>
<dbReference type="AlphaFoldDB" id="A0AAV4TLF2"/>
<evidence type="ECO:0000256" key="3">
    <source>
        <dbReference type="ARBA" id="ARBA00012101"/>
    </source>
</evidence>
<dbReference type="EC" id="2.7.1.31" evidence="3"/>
<dbReference type="GO" id="GO:0008887">
    <property type="term" value="F:glycerate kinase activity"/>
    <property type="evidence" value="ECO:0007669"/>
    <property type="project" value="UniProtKB-EC"/>
</dbReference>
<dbReference type="PANTHER" id="PTHR12227:SF0">
    <property type="entry name" value="GLYCERATE KINASE"/>
    <property type="match status" value="1"/>
</dbReference>
<sequence>MSKNVYIVGFGKAVLGMAAVLESKIREHIIDGIISVPIGMSAAYETELKEIKKLKIYEGASNNIPDENSLLAATKISELITLLKETDLLIVLISGGGSALLPAPKPPLSLSEKQKVISLLTSKGANIEELNAVRKQLSTLKGGNLALLAKPAKVISLILSDIIGDPIGMIASGPTVQNSDSPSLALSIIEKYDIVNQLPKSAIQILKNASNNNEIKEKFSHVNNFIIGNNETALRAASRAANDLNYQSIILSNKLKGIASTTGKNLISLVSAVMQNKVELCGEIIKKLELPSYCKDILLNNLLQDQRKNICLLLGGETTVEVHGSGIGGRNQELSLAAALELHVQKHHNIILLSAGTDGIDGPTCAAGALASTSLMKEALKKD</sequence>
<evidence type="ECO:0000259" key="9">
    <source>
        <dbReference type="Pfam" id="PF05161"/>
    </source>
</evidence>
<reference evidence="11 12" key="1">
    <citation type="submission" date="2021-06" db="EMBL/GenBank/DDBJ databases">
        <title>Caerostris darwini draft genome.</title>
        <authorList>
            <person name="Kono N."/>
            <person name="Arakawa K."/>
        </authorList>
    </citation>
    <scope>NUCLEOTIDE SEQUENCE [LARGE SCALE GENOMIC DNA]</scope>
</reference>
<dbReference type="InterPro" id="IPR039760">
    <property type="entry name" value="MOFRL_protein"/>
</dbReference>
<organism evidence="11 12">
    <name type="scientific">Caerostris darwini</name>
    <dbReference type="NCBI Taxonomy" id="1538125"/>
    <lineage>
        <taxon>Eukaryota</taxon>
        <taxon>Metazoa</taxon>
        <taxon>Ecdysozoa</taxon>
        <taxon>Arthropoda</taxon>
        <taxon>Chelicerata</taxon>
        <taxon>Arachnida</taxon>
        <taxon>Araneae</taxon>
        <taxon>Araneomorphae</taxon>
        <taxon>Entelegynae</taxon>
        <taxon>Araneoidea</taxon>
        <taxon>Araneidae</taxon>
        <taxon>Caerostris</taxon>
    </lineage>
</organism>
<keyword evidence="12" id="KW-1185">Reference proteome</keyword>
<comment type="caution">
    <text evidence="11">The sequence shown here is derived from an EMBL/GenBank/DDBJ whole genome shotgun (WGS) entry which is preliminary data.</text>
</comment>
<evidence type="ECO:0000256" key="1">
    <source>
        <dbReference type="ARBA" id="ARBA00000694"/>
    </source>
</evidence>
<dbReference type="Gene3D" id="3.40.1480.10">
    <property type="entry name" value="MOFRL domain"/>
    <property type="match status" value="1"/>
</dbReference>
<keyword evidence="7 11" id="KW-0418">Kinase</keyword>
<accession>A0AAV4TLF2</accession>
<dbReference type="GO" id="GO:0005524">
    <property type="term" value="F:ATP binding"/>
    <property type="evidence" value="ECO:0007669"/>
    <property type="project" value="UniProtKB-KW"/>
</dbReference>
<evidence type="ECO:0000313" key="12">
    <source>
        <dbReference type="Proteomes" id="UP001054837"/>
    </source>
</evidence>
<dbReference type="InterPro" id="IPR007835">
    <property type="entry name" value="MOFRL"/>
</dbReference>
<gene>
    <name evidence="11" type="primary">Glyctk</name>
    <name evidence="11" type="ORF">CDAR_219681</name>
</gene>